<feature type="domain" description="Methyltransferase" evidence="1">
    <location>
        <begin position="23"/>
        <end position="77"/>
    </location>
</feature>
<evidence type="ECO:0000313" key="3">
    <source>
        <dbReference type="Proteomes" id="UP001470230"/>
    </source>
</evidence>
<dbReference type="Gene3D" id="3.40.50.150">
    <property type="entry name" value="Vaccinia Virus protein VP39"/>
    <property type="match status" value="1"/>
</dbReference>
<dbReference type="SUPFAM" id="SSF53335">
    <property type="entry name" value="S-adenosyl-L-methionine-dependent methyltransferases"/>
    <property type="match status" value="2"/>
</dbReference>
<organism evidence="2 3">
    <name type="scientific">Tritrichomonas musculus</name>
    <dbReference type="NCBI Taxonomy" id="1915356"/>
    <lineage>
        <taxon>Eukaryota</taxon>
        <taxon>Metamonada</taxon>
        <taxon>Parabasalia</taxon>
        <taxon>Tritrichomonadida</taxon>
        <taxon>Tritrichomonadidae</taxon>
        <taxon>Tritrichomonas</taxon>
    </lineage>
</organism>
<evidence type="ECO:0000313" key="2">
    <source>
        <dbReference type="EMBL" id="KAK8882889.1"/>
    </source>
</evidence>
<protein>
    <recommendedName>
        <fullName evidence="1">Methyltransferase domain-containing protein</fullName>
    </recommendedName>
</protein>
<dbReference type="InterPro" id="IPR025714">
    <property type="entry name" value="Methyltranfer_dom"/>
</dbReference>
<sequence length="234" mass="27951">MRKSTEDKIWFLNIINQNIKGIYDYGCGDGSLLMVIHKMYPDLILIGYDVNFDMISLAQKNLPNATFITKPIHDLTAFLVNVSSVFHEIHNYSTNIKEDYNNIFGYNAPLIAIRDMFYTEKSCRMTNKKYLSTIYQNQPADKIKDFELYNGSITENKNFLHFLLKYRYIDNWEREVRENYFPFSLEEFLKKIPKNYKVIYLHHYTLPFLREQIEKDFGFILEDFTHAKILLEKV</sequence>
<accession>A0ABR2JVI4</accession>
<reference evidence="2 3" key="1">
    <citation type="submission" date="2024-04" db="EMBL/GenBank/DDBJ databases">
        <title>Tritrichomonas musculus Genome.</title>
        <authorList>
            <person name="Alves-Ferreira E."/>
            <person name="Grigg M."/>
            <person name="Lorenzi H."/>
            <person name="Galac M."/>
        </authorList>
    </citation>
    <scope>NUCLEOTIDE SEQUENCE [LARGE SCALE GENOMIC DNA]</scope>
    <source>
        <strain evidence="2 3">EAF2021</strain>
    </source>
</reference>
<gene>
    <name evidence="2" type="ORF">M9Y10_045533</name>
</gene>
<evidence type="ECO:0000259" key="1">
    <source>
        <dbReference type="Pfam" id="PF13847"/>
    </source>
</evidence>
<dbReference type="EMBL" id="JAPFFF010000009">
    <property type="protein sequence ID" value="KAK8882889.1"/>
    <property type="molecule type" value="Genomic_DNA"/>
</dbReference>
<dbReference type="Pfam" id="PF13847">
    <property type="entry name" value="Methyltransf_31"/>
    <property type="match status" value="1"/>
</dbReference>
<keyword evidence="3" id="KW-1185">Reference proteome</keyword>
<name>A0ABR2JVI4_9EUKA</name>
<comment type="caution">
    <text evidence="2">The sequence shown here is derived from an EMBL/GenBank/DDBJ whole genome shotgun (WGS) entry which is preliminary data.</text>
</comment>
<dbReference type="Proteomes" id="UP001470230">
    <property type="component" value="Unassembled WGS sequence"/>
</dbReference>
<proteinExistence type="predicted"/>
<dbReference type="InterPro" id="IPR029063">
    <property type="entry name" value="SAM-dependent_MTases_sf"/>
</dbReference>